<reference evidence="2" key="1">
    <citation type="submission" date="2022-04" db="EMBL/GenBank/DDBJ databases">
        <title>Diverse halophilic archaea isolated from saline environments.</title>
        <authorList>
            <person name="Cui H.-L."/>
        </authorList>
    </citation>
    <scope>NUCLEOTIDE SEQUENCE</scope>
    <source>
        <strain evidence="2">XZYJT40</strain>
    </source>
</reference>
<organism evidence="2 3">
    <name type="scientific">Halorussus gelatinilyticus</name>
    <dbReference type="NCBI Taxonomy" id="2937524"/>
    <lineage>
        <taxon>Archaea</taxon>
        <taxon>Methanobacteriati</taxon>
        <taxon>Methanobacteriota</taxon>
        <taxon>Stenosarchaea group</taxon>
        <taxon>Halobacteria</taxon>
        <taxon>Halobacteriales</taxon>
        <taxon>Haladaptataceae</taxon>
        <taxon>Halorussus</taxon>
    </lineage>
</organism>
<name>A0A8U0IPF7_9EURY</name>
<feature type="compositionally biased region" description="Basic and acidic residues" evidence="1">
    <location>
        <begin position="7"/>
        <end position="30"/>
    </location>
</feature>
<dbReference type="AlphaFoldDB" id="A0A8U0IPF7"/>
<dbReference type="RefSeq" id="WP_248656421.1">
    <property type="nucleotide sequence ID" value="NZ_CP096658.1"/>
</dbReference>
<dbReference type="EMBL" id="CP096658">
    <property type="protein sequence ID" value="UPW02034.1"/>
    <property type="molecule type" value="Genomic_DNA"/>
</dbReference>
<accession>A0A8U0IPF7</accession>
<sequence>MSAGRASADEGDRAAEADHAAEADGERDRYLVSPTATTKKRHRPDETGEKPACRAFLQQDDARWRKLGARQTVLYDDCSNCFPSDAGED</sequence>
<feature type="region of interest" description="Disordered" evidence="1">
    <location>
        <begin position="1"/>
        <end position="53"/>
    </location>
</feature>
<evidence type="ECO:0000313" key="3">
    <source>
        <dbReference type="Proteomes" id="UP000830434"/>
    </source>
</evidence>
<proteinExistence type="predicted"/>
<dbReference type="KEGG" id="haxz:M0R88_08045"/>
<evidence type="ECO:0000256" key="1">
    <source>
        <dbReference type="SAM" id="MobiDB-lite"/>
    </source>
</evidence>
<gene>
    <name evidence="2" type="ORF">M0R88_08045</name>
</gene>
<dbReference type="Proteomes" id="UP000830434">
    <property type="component" value="Chromosome"/>
</dbReference>
<evidence type="ECO:0000313" key="2">
    <source>
        <dbReference type="EMBL" id="UPW02034.1"/>
    </source>
</evidence>
<keyword evidence="3" id="KW-1185">Reference proteome</keyword>
<dbReference type="GeneID" id="72189798"/>
<feature type="compositionally biased region" description="Basic and acidic residues" evidence="1">
    <location>
        <begin position="43"/>
        <end position="52"/>
    </location>
</feature>
<protein>
    <submittedName>
        <fullName evidence="2">Uncharacterized protein</fullName>
    </submittedName>
</protein>